<dbReference type="GeneTree" id="ENSGT00860000135752"/>
<proteinExistence type="predicted"/>
<keyword evidence="2" id="KW-1185">Reference proteome</keyword>
<accession>A0A8C6H3S1</accession>
<evidence type="ECO:0000313" key="2">
    <source>
        <dbReference type="Proteomes" id="UP000694415"/>
    </source>
</evidence>
<organism evidence="1 2">
    <name type="scientific">Mus spicilegus</name>
    <name type="common">Mound-building mouse</name>
    <dbReference type="NCBI Taxonomy" id="10103"/>
    <lineage>
        <taxon>Eukaryota</taxon>
        <taxon>Metazoa</taxon>
        <taxon>Chordata</taxon>
        <taxon>Craniata</taxon>
        <taxon>Vertebrata</taxon>
        <taxon>Euteleostomi</taxon>
        <taxon>Mammalia</taxon>
        <taxon>Eutheria</taxon>
        <taxon>Euarchontoglires</taxon>
        <taxon>Glires</taxon>
        <taxon>Rodentia</taxon>
        <taxon>Myomorpha</taxon>
        <taxon>Muroidea</taxon>
        <taxon>Muridae</taxon>
        <taxon>Murinae</taxon>
        <taxon>Mus</taxon>
        <taxon>Mus</taxon>
    </lineage>
</organism>
<dbReference type="AlphaFoldDB" id="A0A8C6H3S1"/>
<dbReference type="Ensembl" id="ENSMSIT00000019932.1">
    <property type="protein sequence ID" value="ENSMSIP00000015714.1"/>
    <property type="gene ID" value="ENSMSIG00000013481.1"/>
</dbReference>
<reference evidence="1" key="1">
    <citation type="submission" date="2025-08" db="UniProtKB">
        <authorList>
            <consortium name="Ensembl"/>
        </authorList>
    </citation>
    <scope>IDENTIFICATION</scope>
</reference>
<name>A0A8C6H3S1_MUSSI</name>
<sequence>MSEWTATRHLSTGGWLQRRNSRTNAEESLVSLVQESLPRKWCCLQWAVSSHIYQHLRQLTIDQPDLDNSSTETLPSEVWQIHSTVNEISHQKKNLQRQNSVIISGHCPDAPRLLLDA</sequence>
<dbReference type="Proteomes" id="UP000694415">
    <property type="component" value="Unplaced"/>
</dbReference>
<reference evidence="1" key="2">
    <citation type="submission" date="2025-09" db="UniProtKB">
        <authorList>
            <consortium name="Ensembl"/>
        </authorList>
    </citation>
    <scope>IDENTIFICATION</scope>
</reference>
<protein>
    <submittedName>
        <fullName evidence="1">Predicted gene 4894</fullName>
    </submittedName>
</protein>
<evidence type="ECO:0000313" key="1">
    <source>
        <dbReference type="Ensembl" id="ENSMSIP00000015714.1"/>
    </source>
</evidence>